<accession>A0A0D0DQZ0</accession>
<dbReference type="HOGENOM" id="CLU_2386831_0_0_1"/>
<evidence type="ECO:0000313" key="2">
    <source>
        <dbReference type="Proteomes" id="UP000054538"/>
    </source>
</evidence>
<dbReference type="EMBL" id="KN825061">
    <property type="protein sequence ID" value="KIK95148.1"/>
    <property type="molecule type" value="Genomic_DNA"/>
</dbReference>
<keyword evidence="2" id="KW-1185">Reference proteome</keyword>
<reference evidence="2" key="2">
    <citation type="submission" date="2015-01" db="EMBL/GenBank/DDBJ databases">
        <title>Evolutionary Origins and Diversification of the Mycorrhizal Mutualists.</title>
        <authorList>
            <consortium name="DOE Joint Genome Institute"/>
            <consortium name="Mycorrhizal Genomics Consortium"/>
            <person name="Kohler A."/>
            <person name="Kuo A."/>
            <person name="Nagy L.G."/>
            <person name="Floudas D."/>
            <person name="Copeland A."/>
            <person name="Barry K.W."/>
            <person name="Cichocki N."/>
            <person name="Veneault-Fourrey C."/>
            <person name="LaButti K."/>
            <person name="Lindquist E.A."/>
            <person name="Lipzen A."/>
            <person name="Lundell T."/>
            <person name="Morin E."/>
            <person name="Murat C."/>
            <person name="Riley R."/>
            <person name="Ohm R."/>
            <person name="Sun H."/>
            <person name="Tunlid A."/>
            <person name="Henrissat B."/>
            <person name="Grigoriev I.V."/>
            <person name="Hibbett D.S."/>
            <person name="Martin F."/>
        </authorList>
    </citation>
    <scope>NUCLEOTIDE SEQUENCE [LARGE SCALE GENOMIC DNA]</scope>
    <source>
        <strain evidence="2">Ve08.2h10</strain>
    </source>
</reference>
<sequence>MPLPALKYGGQNPPTSSIPHVPQFVPAGTSRGLQVLISQLSVFNTYSIRHQCHSQKLPRIVLYTTVDPRGVVCEAPSSKYWVDSERELRNKSVS</sequence>
<dbReference type="Proteomes" id="UP000054538">
    <property type="component" value="Unassembled WGS sequence"/>
</dbReference>
<gene>
    <name evidence="1" type="ORF">PAXRUDRAFT_827302</name>
</gene>
<name>A0A0D0DQZ0_9AGAM</name>
<reference evidence="1 2" key="1">
    <citation type="submission" date="2014-04" db="EMBL/GenBank/DDBJ databases">
        <authorList>
            <consortium name="DOE Joint Genome Institute"/>
            <person name="Kuo A."/>
            <person name="Kohler A."/>
            <person name="Jargeat P."/>
            <person name="Nagy L.G."/>
            <person name="Floudas D."/>
            <person name="Copeland A."/>
            <person name="Barry K.W."/>
            <person name="Cichocki N."/>
            <person name="Veneault-Fourrey C."/>
            <person name="LaButti K."/>
            <person name="Lindquist E.A."/>
            <person name="Lipzen A."/>
            <person name="Lundell T."/>
            <person name="Morin E."/>
            <person name="Murat C."/>
            <person name="Sun H."/>
            <person name="Tunlid A."/>
            <person name="Henrissat B."/>
            <person name="Grigoriev I.V."/>
            <person name="Hibbett D.S."/>
            <person name="Martin F."/>
            <person name="Nordberg H.P."/>
            <person name="Cantor M.N."/>
            <person name="Hua S.X."/>
        </authorList>
    </citation>
    <scope>NUCLEOTIDE SEQUENCE [LARGE SCALE GENOMIC DNA]</scope>
    <source>
        <strain evidence="1 2">Ve08.2h10</strain>
    </source>
</reference>
<organism evidence="1 2">
    <name type="scientific">Paxillus rubicundulus Ve08.2h10</name>
    <dbReference type="NCBI Taxonomy" id="930991"/>
    <lineage>
        <taxon>Eukaryota</taxon>
        <taxon>Fungi</taxon>
        <taxon>Dikarya</taxon>
        <taxon>Basidiomycota</taxon>
        <taxon>Agaricomycotina</taxon>
        <taxon>Agaricomycetes</taxon>
        <taxon>Agaricomycetidae</taxon>
        <taxon>Boletales</taxon>
        <taxon>Paxilineae</taxon>
        <taxon>Paxillaceae</taxon>
        <taxon>Paxillus</taxon>
    </lineage>
</organism>
<proteinExistence type="predicted"/>
<protein>
    <submittedName>
        <fullName evidence="1">Uncharacterized protein</fullName>
    </submittedName>
</protein>
<evidence type="ECO:0000313" key="1">
    <source>
        <dbReference type="EMBL" id="KIK95148.1"/>
    </source>
</evidence>
<dbReference type="InParanoid" id="A0A0D0DQZ0"/>
<dbReference type="AlphaFoldDB" id="A0A0D0DQZ0"/>